<gene>
    <name evidence="4" type="ORF">IMCC3088_867</name>
</gene>
<protein>
    <submittedName>
        <fullName evidence="4">Patatin family protein</fullName>
    </submittedName>
</protein>
<feature type="short sequence motif" description="GXGXXG" evidence="3">
    <location>
        <begin position="9"/>
        <end position="14"/>
    </location>
</feature>
<dbReference type="RefSeq" id="WP_009575164.1">
    <property type="nucleotide sequence ID" value="NZ_AEIG01000021.1"/>
</dbReference>
<evidence type="ECO:0000313" key="4">
    <source>
        <dbReference type="EMBL" id="EGG30164.1"/>
    </source>
</evidence>
<organism evidence="4 5">
    <name type="scientific">Aequoribacter fuscus</name>
    <dbReference type="NCBI Taxonomy" id="2518989"/>
    <lineage>
        <taxon>Bacteria</taxon>
        <taxon>Pseudomonadati</taxon>
        <taxon>Pseudomonadota</taxon>
        <taxon>Gammaproteobacteria</taxon>
        <taxon>Cellvibrionales</taxon>
        <taxon>Halieaceae</taxon>
        <taxon>Aequoribacter</taxon>
    </lineage>
</organism>
<dbReference type="AlphaFoldDB" id="F3L0E6"/>
<evidence type="ECO:0000256" key="2">
    <source>
        <dbReference type="ARBA" id="ARBA00023098"/>
    </source>
</evidence>
<feature type="short sequence motif" description="DGA/G" evidence="3">
    <location>
        <begin position="181"/>
        <end position="183"/>
    </location>
</feature>
<evidence type="ECO:0000313" key="5">
    <source>
        <dbReference type="Proteomes" id="UP000005615"/>
    </source>
</evidence>
<evidence type="ECO:0000256" key="1">
    <source>
        <dbReference type="ARBA" id="ARBA00010240"/>
    </source>
</evidence>
<dbReference type="eggNOG" id="COG3621">
    <property type="taxonomic scope" value="Bacteria"/>
</dbReference>
<comment type="similarity">
    <text evidence="1">Belongs to the patatin family.</text>
</comment>
<name>F3L0E6_9GAMM</name>
<keyword evidence="3" id="KW-0442">Lipid degradation</keyword>
<dbReference type="PROSITE" id="PS51635">
    <property type="entry name" value="PNPLA"/>
    <property type="match status" value="1"/>
</dbReference>
<dbReference type="Proteomes" id="UP000005615">
    <property type="component" value="Unassembled WGS sequence"/>
</dbReference>
<proteinExistence type="inferred from homology"/>
<dbReference type="Pfam" id="PF01734">
    <property type="entry name" value="Patatin"/>
    <property type="match status" value="1"/>
</dbReference>
<reference evidence="4 5" key="1">
    <citation type="journal article" date="2011" name="J. Bacteriol.">
        <title>Genome sequence of strain IMCC3088, a proteorhodopsin-containing marine bacterium belonging to the OM60/NOR5 clade.</title>
        <authorList>
            <person name="Jang Y."/>
            <person name="Oh H.M."/>
            <person name="Kang I."/>
            <person name="Lee K."/>
            <person name="Yang S.J."/>
            <person name="Cho J.C."/>
        </authorList>
    </citation>
    <scope>NUCLEOTIDE SEQUENCE [LARGE SCALE GENOMIC DNA]</scope>
    <source>
        <strain evidence="4 5">IMCC3088</strain>
    </source>
</reference>
<feature type="active site" description="Nucleophile" evidence="3">
    <location>
        <position position="43"/>
    </location>
</feature>
<keyword evidence="2 3" id="KW-0443">Lipid metabolism</keyword>
<dbReference type="Gene3D" id="3.40.1090.10">
    <property type="entry name" value="Cytosolic phospholipase A2 catalytic domain"/>
    <property type="match status" value="1"/>
</dbReference>
<evidence type="ECO:0000256" key="3">
    <source>
        <dbReference type="PROSITE-ProRule" id="PRU01161"/>
    </source>
</evidence>
<keyword evidence="3" id="KW-0378">Hydrolase</keyword>
<comment type="caution">
    <text evidence="4">The sequence shown here is derived from an EMBL/GenBank/DDBJ whole genome shotgun (WGS) entry which is preliminary data.</text>
</comment>
<dbReference type="InterPro" id="IPR002641">
    <property type="entry name" value="PNPLA_dom"/>
</dbReference>
<dbReference type="PANTHER" id="PTHR32176">
    <property type="entry name" value="XYLOSE ISOMERASE"/>
    <property type="match status" value="1"/>
</dbReference>
<keyword evidence="5" id="KW-1185">Reference proteome</keyword>
<dbReference type="GO" id="GO:0047372">
    <property type="term" value="F:monoacylglycerol lipase activity"/>
    <property type="evidence" value="ECO:0007669"/>
    <property type="project" value="TreeGrafter"/>
</dbReference>
<feature type="short sequence motif" description="GXSXG" evidence="3">
    <location>
        <begin position="41"/>
        <end position="45"/>
    </location>
</feature>
<dbReference type="OrthoDB" id="9807112at2"/>
<dbReference type="STRING" id="2518989.IMCC3088_867"/>
<dbReference type="EMBL" id="AEIG01000021">
    <property type="protein sequence ID" value="EGG30164.1"/>
    <property type="molecule type" value="Genomic_DNA"/>
</dbReference>
<dbReference type="GO" id="GO:0004620">
    <property type="term" value="F:phospholipase activity"/>
    <property type="evidence" value="ECO:0007669"/>
    <property type="project" value="TreeGrafter"/>
</dbReference>
<dbReference type="InterPro" id="IPR016035">
    <property type="entry name" value="Acyl_Trfase/lysoPLipase"/>
</dbReference>
<accession>F3L0E6</accession>
<dbReference type="SUPFAM" id="SSF52151">
    <property type="entry name" value="FabD/lysophospholipase-like"/>
    <property type="match status" value="1"/>
</dbReference>
<sequence>MKRILSIDGGGIRGIIPALVLAHLEDTTGKPVADLFDLVVGTSTGGILACALTRAGPLRRPLYSAHDLVELYRERGHDVFNGSVWQRISTLGGVLDEMYDHKGLEGVLHHYLGDSLLCQALAPTMVTAYDIERRETIFFKSWRERFNHINCVQACRATSAAPTYFEPALVDLDEQERALIDGGVFINSPSVSAYAEALKLFPGEEFQMLSLGTGELTRKIPIEDSRTWGKAGWLMPLLSCMFDGMADAADHQMRLFLGNNYRRLQLNLAGASDDMDDASPENINALAELARDLIAKEHETLTQIKYWFQPEL</sequence>
<dbReference type="GO" id="GO:0016042">
    <property type="term" value="P:lipid catabolic process"/>
    <property type="evidence" value="ECO:0007669"/>
    <property type="project" value="UniProtKB-UniRule"/>
</dbReference>
<dbReference type="PANTHER" id="PTHR32176:SF92">
    <property type="entry name" value="XYLOSE ISOMERASE"/>
    <property type="match status" value="1"/>
</dbReference>
<feature type="active site" description="Proton acceptor" evidence="3">
    <location>
        <position position="181"/>
    </location>
</feature>